<dbReference type="PANTHER" id="PTHR39192">
    <property type="entry name" value="IRON UPTAKE SYSTEM COMPONENT EFEO"/>
    <property type="match status" value="1"/>
</dbReference>
<organism evidence="7 8">
    <name type="scientific">Listeria grandensis</name>
    <dbReference type="NCBI Taxonomy" id="1494963"/>
    <lineage>
        <taxon>Bacteria</taxon>
        <taxon>Bacillati</taxon>
        <taxon>Bacillota</taxon>
        <taxon>Bacilli</taxon>
        <taxon>Bacillales</taxon>
        <taxon>Listeriaceae</taxon>
        <taxon>Listeria</taxon>
    </lineage>
</organism>
<dbReference type="AlphaFoldDB" id="A0A7X0Y2Z4"/>
<evidence type="ECO:0000259" key="6">
    <source>
        <dbReference type="Pfam" id="PF09375"/>
    </source>
</evidence>
<gene>
    <name evidence="7" type="ORF">HCA69_06705</name>
</gene>
<feature type="coiled-coil region" evidence="4">
    <location>
        <begin position="45"/>
        <end position="72"/>
    </location>
</feature>
<dbReference type="Proteomes" id="UP000535908">
    <property type="component" value="Unassembled WGS sequence"/>
</dbReference>
<dbReference type="InterPro" id="IPR038352">
    <property type="entry name" value="Imelysin_sf"/>
</dbReference>
<dbReference type="InterPro" id="IPR034981">
    <property type="entry name" value="Imelysin-like_EfeO/Algp7"/>
</dbReference>
<dbReference type="InterPro" id="IPR053377">
    <property type="entry name" value="Iron_uptake_EfeM/EfeO"/>
</dbReference>
<evidence type="ECO:0000256" key="5">
    <source>
        <dbReference type="SAM" id="SignalP"/>
    </source>
</evidence>
<dbReference type="PANTHER" id="PTHR39192:SF1">
    <property type="entry name" value="IRON UPTAKE SYSTEM COMPONENT EFEO"/>
    <property type="match status" value="1"/>
</dbReference>
<evidence type="ECO:0000313" key="8">
    <source>
        <dbReference type="Proteomes" id="UP000535908"/>
    </source>
</evidence>
<keyword evidence="4" id="KW-0175">Coiled coil</keyword>
<dbReference type="Gene3D" id="1.20.1420.20">
    <property type="entry name" value="M75 peptidase, HXXE motif"/>
    <property type="match status" value="1"/>
</dbReference>
<dbReference type="PROSITE" id="PS51257">
    <property type="entry name" value="PROKAR_LIPOPROTEIN"/>
    <property type="match status" value="1"/>
</dbReference>
<comment type="similarity">
    <text evidence="2">Belongs to the EfeM/EfeO family.</text>
</comment>
<evidence type="ECO:0000313" key="7">
    <source>
        <dbReference type="EMBL" id="MBC1936051.1"/>
    </source>
</evidence>
<sequence length="389" mass="43238">MKKLGMLFMSVFAVTVVLAACNSDAASDDSVKTDAKKEQTESKQATAVKKEVKQMQDELATVEKNITAKNDADLKANVAAMHKHWLAFENNVRDLYPIQYTDVEKFETPIFYMSKRDKLDYAELATNAAGLKTSLDAVGNAKETKAKTSEVLDKAVDNYSKYVVEQTGAFVADTKIFTDAVKAGDMAKAKEYYSKSRVYYERIEPVAESFGDLDPKIDARVNDVEDGADWTGFHRIEKAMWADNTLTGMDKYADQLRTDSLALQKEVGKLKLEPKPMVAGAMELLNEAATTKITGEEEAYSHTDLVDLAANVEGSKVVYQAIIPALNANDKDLTQQIDDAFVKMEDTLAKYNTDGNYVSYEKLTPEQIREISNQLSHLSELMAQTGKIF</sequence>
<dbReference type="Pfam" id="PF09375">
    <property type="entry name" value="Peptidase_M75"/>
    <property type="match status" value="1"/>
</dbReference>
<evidence type="ECO:0000256" key="4">
    <source>
        <dbReference type="SAM" id="Coils"/>
    </source>
</evidence>
<dbReference type="NCBIfam" id="NF041757">
    <property type="entry name" value="EfeO"/>
    <property type="match status" value="1"/>
</dbReference>
<name>A0A7X0Y2Z4_9LIST</name>
<dbReference type="InterPro" id="IPR018976">
    <property type="entry name" value="Imelysin-like"/>
</dbReference>
<comment type="subcellular location">
    <subcellularLocation>
        <location evidence="1">Cell envelope</location>
    </subcellularLocation>
</comment>
<evidence type="ECO:0000256" key="2">
    <source>
        <dbReference type="ARBA" id="ARBA00005989"/>
    </source>
</evidence>
<dbReference type="EMBL" id="JAARWN010000004">
    <property type="protein sequence ID" value="MBC1936051.1"/>
    <property type="molecule type" value="Genomic_DNA"/>
</dbReference>
<feature type="chain" id="PRO_5039211790" evidence="5">
    <location>
        <begin position="20"/>
        <end position="389"/>
    </location>
</feature>
<dbReference type="InterPro" id="IPR050894">
    <property type="entry name" value="EfeM/EfeO_iron_uptake"/>
</dbReference>
<dbReference type="RefSeq" id="WP_185525849.1">
    <property type="nucleotide sequence ID" value="NZ_JAARWN010000004.1"/>
</dbReference>
<dbReference type="GO" id="GO:0030313">
    <property type="term" value="C:cell envelope"/>
    <property type="evidence" value="ECO:0007669"/>
    <property type="project" value="UniProtKB-SubCell"/>
</dbReference>
<evidence type="ECO:0000256" key="1">
    <source>
        <dbReference type="ARBA" id="ARBA00004196"/>
    </source>
</evidence>
<comment type="caution">
    <text evidence="7">The sequence shown here is derived from an EMBL/GenBank/DDBJ whole genome shotgun (WGS) entry which is preliminary data.</text>
</comment>
<protein>
    <submittedName>
        <fullName evidence="7">EfeM/EfeO family lipoprotein</fullName>
    </submittedName>
</protein>
<keyword evidence="7" id="KW-0449">Lipoprotein</keyword>
<keyword evidence="3 5" id="KW-0732">Signal</keyword>
<feature type="signal peptide" evidence="5">
    <location>
        <begin position="1"/>
        <end position="19"/>
    </location>
</feature>
<accession>A0A7X0Y2Z4</accession>
<dbReference type="CDD" id="cd14656">
    <property type="entry name" value="Imelysin-like_EfeO"/>
    <property type="match status" value="1"/>
</dbReference>
<evidence type="ECO:0000256" key="3">
    <source>
        <dbReference type="ARBA" id="ARBA00022729"/>
    </source>
</evidence>
<reference evidence="7 8" key="1">
    <citation type="submission" date="2020-03" db="EMBL/GenBank/DDBJ databases">
        <title>Soil Listeria distribution.</title>
        <authorList>
            <person name="Liao J."/>
            <person name="Wiedmann M."/>
        </authorList>
    </citation>
    <scope>NUCLEOTIDE SEQUENCE [LARGE SCALE GENOMIC DNA]</scope>
    <source>
        <strain evidence="7 8">FSL L7-0741</strain>
    </source>
</reference>
<proteinExistence type="inferred from homology"/>
<feature type="domain" description="Imelysin-like" evidence="6">
    <location>
        <begin position="155"/>
        <end position="381"/>
    </location>
</feature>